<reference evidence="3 4" key="1">
    <citation type="submission" date="2023-06" db="EMBL/GenBank/DDBJ databases">
        <authorList>
            <person name="Feng G."/>
            <person name="Li J."/>
            <person name="Zhu H."/>
        </authorList>
    </citation>
    <scope>NUCLEOTIDE SEQUENCE [LARGE SCALE GENOMIC DNA]</scope>
    <source>
        <strain evidence="3 4">RHCKG28</strain>
    </source>
</reference>
<gene>
    <name evidence="3" type="ORF">QUG93_07690</name>
</gene>
<dbReference type="Proteomes" id="UP001236404">
    <property type="component" value="Unassembled WGS sequence"/>
</dbReference>
<keyword evidence="4" id="KW-1185">Reference proteome</keyword>
<evidence type="ECO:0000313" key="3">
    <source>
        <dbReference type="EMBL" id="MDM7891565.1"/>
    </source>
</evidence>
<proteinExistence type="predicted"/>
<feature type="region of interest" description="Disordered" evidence="1">
    <location>
        <begin position="291"/>
        <end position="311"/>
    </location>
</feature>
<comment type="caution">
    <text evidence="3">The sequence shown here is derived from an EMBL/GenBank/DDBJ whole genome shotgun (WGS) entry which is preliminary data.</text>
</comment>
<evidence type="ECO:0000256" key="2">
    <source>
        <dbReference type="SAM" id="Phobius"/>
    </source>
</evidence>
<dbReference type="CDD" id="cd06530">
    <property type="entry name" value="S26_SPase_I"/>
    <property type="match status" value="1"/>
</dbReference>
<accession>A0ABT7TPN6</accession>
<dbReference type="RefSeq" id="WP_289473339.1">
    <property type="nucleotide sequence ID" value="NZ_JAUCMN010000004.1"/>
</dbReference>
<organism evidence="3 4">
    <name type="scientific">Curtobacterium caseinilyticum</name>
    <dbReference type="NCBI Taxonomy" id="3055137"/>
    <lineage>
        <taxon>Bacteria</taxon>
        <taxon>Bacillati</taxon>
        <taxon>Actinomycetota</taxon>
        <taxon>Actinomycetes</taxon>
        <taxon>Micrococcales</taxon>
        <taxon>Microbacteriaceae</taxon>
        <taxon>Curtobacterium</taxon>
    </lineage>
</organism>
<evidence type="ECO:0000256" key="1">
    <source>
        <dbReference type="SAM" id="MobiDB-lite"/>
    </source>
</evidence>
<dbReference type="EMBL" id="JAUCMN010000004">
    <property type="protein sequence ID" value="MDM7891565.1"/>
    <property type="molecule type" value="Genomic_DNA"/>
</dbReference>
<name>A0ABT7TPN6_9MICO</name>
<feature type="transmembrane region" description="Helical" evidence="2">
    <location>
        <begin position="267"/>
        <end position="287"/>
    </location>
</feature>
<evidence type="ECO:0000313" key="4">
    <source>
        <dbReference type="Proteomes" id="UP001236404"/>
    </source>
</evidence>
<sequence>MTIGTASRVGATAVSRRRRAPGRAVSGRVLVTVAAVLLVLLAVGAAMAAGLRTFDVRTPSMGRTAPVGSLVVTVPLGQHRLVVGDVVTFVPPAAARGATTARLPYTHRVAAIADGAITTKGDANGAADAWTITRGDVVGRVVAVLPGAGWVLRMLPWGVGGVGVVWLLAGFLTDRALRTAARLVGVSAVLAVVAAVFRPFVALVVTGVDAGARPVATVVSTGLLPVRAVGAAGASDRLVSGAAGQVPLPPGSDGAVAIAARLDLTPAGWAVLAVLCAVPLVVGVFLARSRRGGGRPARQDEDEVAAPVAFS</sequence>
<dbReference type="InterPro" id="IPR019533">
    <property type="entry name" value="Peptidase_S26"/>
</dbReference>
<keyword evidence="2" id="KW-1133">Transmembrane helix</keyword>
<feature type="transmembrane region" description="Helical" evidence="2">
    <location>
        <begin position="184"/>
        <end position="205"/>
    </location>
</feature>
<feature type="transmembrane region" description="Helical" evidence="2">
    <location>
        <begin position="25"/>
        <end position="51"/>
    </location>
</feature>
<protein>
    <submittedName>
        <fullName evidence="3">S26 family signal peptidase</fullName>
    </submittedName>
</protein>
<keyword evidence="2" id="KW-0472">Membrane</keyword>
<feature type="transmembrane region" description="Helical" evidence="2">
    <location>
        <begin position="154"/>
        <end position="172"/>
    </location>
</feature>
<keyword evidence="2" id="KW-0812">Transmembrane</keyword>